<reference evidence="3" key="1">
    <citation type="submission" date="2020-08" db="EMBL/GenBank/DDBJ databases">
        <title>Lacibacter sp. S13-6-6 genome sequencing.</title>
        <authorList>
            <person name="Jin L."/>
        </authorList>
    </citation>
    <scope>NUCLEOTIDE SEQUENCE [LARGE SCALE GENOMIC DNA]</scope>
    <source>
        <strain evidence="3">S13-6-6</strain>
    </source>
</reference>
<feature type="signal peptide" evidence="1">
    <location>
        <begin position="1"/>
        <end position="25"/>
    </location>
</feature>
<feature type="chain" id="PRO_5028854090" evidence="1">
    <location>
        <begin position="26"/>
        <end position="239"/>
    </location>
</feature>
<dbReference type="InterPro" id="IPR025636">
    <property type="entry name" value="DUF4294"/>
</dbReference>
<evidence type="ECO:0000313" key="3">
    <source>
        <dbReference type="Proteomes" id="UP000515344"/>
    </source>
</evidence>
<dbReference type="KEGG" id="lacs:H4075_12250"/>
<accession>A0A7G5XBL2</accession>
<dbReference type="RefSeq" id="WP_182801131.1">
    <property type="nucleotide sequence ID" value="NZ_CP060007.1"/>
</dbReference>
<evidence type="ECO:0000256" key="1">
    <source>
        <dbReference type="SAM" id="SignalP"/>
    </source>
</evidence>
<organism evidence="2 3">
    <name type="scientific">Lacibacter sediminis</name>
    <dbReference type="NCBI Taxonomy" id="2760713"/>
    <lineage>
        <taxon>Bacteria</taxon>
        <taxon>Pseudomonadati</taxon>
        <taxon>Bacteroidota</taxon>
        <taxon>Chitinophagia</taxon>
        <taxon>Chitinophagales</taxon>
        <taxon>Chitinophagaceae</taxon>
        <taxon>Lacibacter</taxon>
    </lineage>
</organism>
<name>A0A7G5XBL2_9BACT</name>
<protein>
    <submittedName>
        <fullName evidence="2">DUF4294 domain-containing protein</fullName>
    </submittedName>
</protein>
<proteinExistence type="predicted"/>
<evidence type="ECO:0000313" key="2">
    <source>
        <dbReference type="EMBL" id="QNA42865.1"/>
    </source>
</evidence>
<gene>
    <name evidence="2" type="ORF">H4075_12250</name>
</gene>
<sequence length="239" mass="27272">MKSYQCISYLSVLLFCLLFSNAALYAQEVLPPHPDSTSPKQIIKTEYGVNDTIYVKAMLINGEIIGGREISEVFVWGGNPKEAEKYWANWTRLRNAVYLTYPYARSAGVVMNDVNKHLENIKAKSDRKKYIKSREKELRSSFTDKVTDLSIYQGKVLMKLINRQTGNNCYEIVHEMKGGFTAGFYQTLMFFAGTSLKQAWNPKDDKFDKQIEDIVLEIDRMYYGAPGYTSAASTVTGRE</sequence>
<dbReference type="AlphaFoldDB" id="A0A7G5XBL2"/>
<keyword evidence="3" id="KW-1185">Reference proteome</keyword>
<dbReference type="Proteomes" id="UP000515344">
    <property type="component" value="Chromosome"/>
</dbReference>
<dbReference type="EMBL" id="CP060007">
    <property type="protein sequence ID" value="QNA42865.1"/>
    <property type="molecule type" value="Genomic_DNA"/>
</dbReference>
<keyword evidence="1" id="KW-0732">Signal</keyword>
<dbReference type="Pfam" id="PF14127">
    <property type="entry name" value="DUF4294"/>
    <property type="match status" value="1"/>
</dbReference>